<dbReference type="Proteomes" id="UP000076962">
    <property type="component" value="Unassembled WGS sequence"/>
</dbReference>
<comment type="caution">
    <text evidence="1">The sequence shown here is derived from an EMBL/GenBank/DDBJ whole genome shotgun (WGS) entry which is preliminary data.</text>
</comment>
<organism evidence="1 2">
    <name type="scientific">Candidatus Thiomargarita nelsonii</name>
    <dbReference type="NCBI Taxonomy" id="1003181"/>
    <lineage>
        <taxon>Bacteria</taxon>
        <taxon>Pseudomonadati</taxon>
        <taxon>Pseudomonadota</taxon>
        <taxon>Gammaproteobacteria</taxon>
        <taxon>Thiotrichales</taxon>
        <taxon>Thiotrichaceae</taxon>
        <taxon>Thiomargarita</taxon>
    </lineage>
</organism>
<protein>
    <submittedName>
        <fullName evidence="1">Uncharacterized protein</fullName>
    </submittedName>
</protein>
<reference evidence="1 2" key="1">
    <citation type="submission" date="2016-05" db="EMBL/GenBank/DDBJ databases">
        <title>Single-cell genome of chain-forming Candidatus Thiomargarita nelsonii and comparison to other large sulfur-oxidizing bacteria.</title>
        <authorList>
            <person name="Winkel M."/>
            <person name="Salman V."/>
            <person name="Woyke T."/>
            <person name="Schulz-Vogt H."/>
            <person name="Richter M."/>
            <person name="Flood B."/>
            <person name="Bailey J."/>
            <person name="Amann R."/>
            <person name="Mussmann M."/>
        </authorList>
    </citation>
    <scope>NUCLEOTIDE SEQUENCE [LARGE SCALE GENOMIC DNA]</scope>
    <source>
        <strain evidence="1 2">THI036</strain>
    </source>
</reference>
<evidence type="ECO:0000313" key="2">
    <source>
        <dbReference type="Proteomes" id="UP000076962"/>
    </source>
</evidence>
<evidence type="ECO:0000313" key="1">
    <source>
        <dbReference type="EMBL" id="OAD21777.1"/>
    </source>
</evidence>
<dbReference type="EMBL" id="LUTY01001402">
    <property type="protein sequence ID" value="OAD21777.1"/>
    <property type="molecule type" value="Genomic_DNA"/>
</dbReference>
<accession>A0A176S1G0</accession>
<proteinExistence type="predicted"/>
<name>A0A176S1G0_9GAMM</name>
<dbReference type="SUPFAM" id="SSF56935">
    <property type="entry name" value="Porins"/>
    <property type="match status" value="1"/>
</dbReference>
<dbReference type="InterPro" id="IPR023614">
    <property type="entry name" value="Porin_dom_sf"/>
</dbReference>
<dbReference type="Gene3D" id="2.40.160.10">
    <property type="entry name" value="Porin"/>
    <property type="match status" value="1"/>
</dbReference>
<keyword evidence="2" id="KW-1185">Reference proteome</keyword>
<gene>
    <name evidence="1" type="ORF">THIOM_002451</name>
</gene>
<sequence>MGTEFGLEYAYVAEYGGKTGKAHSAMFSVGHSLDNGIGFGGYVGRQNFDKNDEVGLDDYTYYGVSLSYTVADFTLSVDFSDTDLDNPDNSADERVFFTLKKDF</sequence>
<dbReference type="AlphaFoldDB" id="A0A176S1G0"/>